<dbReference type="AlphaFoldDB" id="A0A9D4E7H3"/>
<reference evidence="1" key="2">
    <citation type="submission" date="2020-11" db="EMBL/GenBank/DDBJ databases">
        <authorList>
            <person name="McCartney M.A."/>
            <person name="Auch B."/>
            <person name="Kono T."/>
            <person name="Mallez S."/>
            <person name="Becker A."/>
            <person name="Gohl D.M."/>
            <person name="Silverstein K.A.T."/>
            <person name="Koren S."/>
            <person name="Bechman K.B."/>
            <person name="Herman A."/>
            <person name="Abrahante J.E."/>
            <person name="Garbe J."/>
        </authorList>
    </citation>
    <scope>NUCLEOTIDE SEQUENCE</scope>
    <source>
        <strain evidence="1">Duluth1</strain>
        <tissue evidence="1">Whole animal</tissue>
    </source>
</reference>
<accession>A0A9D4E7H3</accession>
<name>A0A9D4E7H3_DREPO</name>
<keyword evidence="2" id="KW-1185">Reference proteome</keyword>
<protein>
    <submittedName>
        <fullName evidence="1">Uncharacterized protein</fullName>
    </submittedName>
</protein>
<dbReference type="Proteomes" id="UP000828390">
    <property type="component" value="Unassembled WGS sequence"/>
</dbReference>
<proteinExistence type="predicted"/>
<comment type="caution">
    <text evidence="1">The sequence shown here is derived from an EMBL/GenBank/DDBJ whole genome shotgun (WGS) entry which is preliminary data.</text>
</comment>
<dbReference type="EMBL" id="JAIWYP010000009">
    <property type="protein sequence ID" value="KAH3773699.1"/>
    <property type="molecule type" value="Genomic_DNA"/>
</dbReference>
<evidence type="ECO:0000313" key="2">
    <source>
        <dbReference type="Proteomes" id="UP000828390"/>
    </source>
</evidence>
<organism evidence="1 2">
    <name type="scientific">Dreissena polymorpha</name>
    <name type="common">Zebra mussel</name>
    <name type="synonym">Mytilus polymorpha</name>
    <dbReference type="NCBI Taxonomy" id="45954"/>
    <lineage>
        <taxon>Eukaryota</taxon>
        <taxon>Metazoa</taxon>
        <taxon>Spiralia</taxon>
        <taxon>Lophotrochozoa</taxon>
        <taxon>Mollusca</taxon>
        <taxon>Bivalvia</taxon>
        <taxon>Autobranchia</taxon>
        <taxon>Heteroconchia</taxon>
        <taxon>Euheterodonta</taxon>
        <taxon>Imparidentia</taxon>
        <taxon>Neoheterodontei</taxon>
        <taxon>Myida</taxon>
        <taxon>Dreissenoidea</taxon>
        <taxon>Dreissenidae</taxon>
        <taxon>Dreissena</taxon>
    </lineage>
</organism>
<evidence type="ECO:0000313" key="1">
    <source>
        <dbReference type="EMBL" id="KAH3773699.1"/>
    </source>
</evidence>
<gene>
    <name evidence="1" type="ORF">DPMN_175067</name>
</gene>
<sequence>MQVGKPEQSARLRRHLEPSSATDAAYILIPASKHRTLFSTCKHSSRFLTGRSVSLPCCQL</sequence>
<reference evidence="1" key="1">
    <citation type="journal article" date="2019" name="bioRxiv">
        <title>The Genome of the Zebra Mussel, Dreissena polymorpha: A Resource for Invasive Species Research.</title>
        <authorList>
            <person name="McCartney M.A."/>
            <person name="Auch B."/>
            <person name="Kono T."/>
            <person name="Mallez S."/>
            <person name="Zhang Y."/>
            <person name="Obille A."/>
            <person name="Becker A."/>
            <person name="Abrahante J.E."/>
            <person name="Garbe J."/>
            <person name="Badalamenti J.P."/>
            <person name="Herman A."/>
            <person name="Mangelson H."/>
            <person name="Liachko I."/>
            <person name="Sullivan S."/>
            <person name="Sone E.D."/>
            <person name="Koren S."/>
            <person name="Silverstein K.A.T."/>
            <person name="Beckman K.B."/>
            <person name="Gohl D.M."/>
        </authorList>
    </citation>
    <scope>NUCLEOTIDE SEQUENCE</scope>
    <source>
        <strain evidence="1">Duluth1</strain>
        <tissue evidence="1">Whole animal</tissue>
    </source>
</reference>